<dbReference type="AlphaFoldDB" id="A0A1Q3AGM1"/>
<feature type="region of interest" description="Disordered" evidence="1">
    <location>
        <begin position="118"/>
        <end position="143"/>
    </location>
</feature>
<proteinExistence type="predicted"/>
<dbReference type="Proteomes" id="UP000187013">
    <property type="component" value="Unassembled WGS sequence"/>
</dbReference>
<dbReference type="EMBL" id="BDGX01000045">
    <property type="protein sequence ID" value="GAV54765.1"/>
    <property type="molecule type" value="Genomic_DNA"/>
</dbReference>
<accession>A0A1Q3AGM1</accession>
<evidence type="ECO:0000313" key="2">
    <source>
        <dbReference type="EMBL" id="GAV54765.1"/>
    </source>
</evidence>
<gene>
    <name evidence="2" type="ORF">ZYGR_0AS00870</name>
</gene>
<reference evidence="2 3" key="1">
    <citation type="submission" date="2016-08" db="EMBL/GenBank/DDBJ databases">
        <title>Draft genome sequence of allopolyploid Zygosaccharomyces rouxii.</title>
        <authorList>
            <person name="Watanabe J."/>
            <person name="Uehara K."/>
            <person name="Mogi Y."/>
            <person name="Tsukioka Y."/>
        </authorList>
    </citation>
    <scope>NUCLEOTIDE SEQUENCE [LARGE SCALE GENOMIC DNA]</scope>
    <source>
        <strain evidence="2 3">NBRC 110957</strain>
    </source>
</reference>
<organism evidence="2 3">
    <name type="scientific">Zygosaccharomyces rouxii</name>
    <dbReference type="NCBI Taxonomy" id="4956"/>
    <lineage>
        <taxon>Eukaryota</taxon>
        <taxon>Fungi</taxon>
        <taxon>Dikarya</taxon>
        <taxon>Ascomycota</taxon>
        <taxon>Saccharomycotina</taxon>
        <taxon>Saccharomycetes</taxon>
        <taxon>Saccharomycetales</taxon>
        <taxon>Saccharomycetaceae</taxon>
        <taxon>Zygosaccharomyces</taxon>
    </lineage>
</organism>
<feature type="compositionally biased region" description="Basic and acidic residues" evidence="1">
    <location>
        <begin position="134"/>
        <end position="143"/>
    </location>
</feature>
<evidence type="ECO:0000256" key="1">
    <source>
        <dbReference type="SAM" id="MobiDB-lite"/>
    </source>
</evidence>
<name>A0A1Q3AGM1_ZYGRO</name>
<protein>
    <submittedName>
        <fullName evidence="2">Uncharacterized protein</fullName>
    </submittedName>
</protein>
<comment type="caution">
    <text evidence="2">The sequence shown here is derived from an EMBL/GenBank/DDBJ whole genome shotgun (WGS) entry which is preliminary data.</text>
</comment>
<sequence length="187" mass="21784">MVQERTFLGLILTDVPSLYSLEILPDTKAKEISHRKNWCYSHNGLTLPTGKLGILLCVSPLLRTCGARVATLFLTSNFFNTTQFFRCFLRITPPIPCLQHPHRRKRRLIAGKKFRGNTHDRKTITPYTQTNPSRDNREERRGETGEKNKLFFRKCHYLLFLFRMEGFSFFFTGLGESKLTAPVYYTN</sequence>
<evidence type="ECO:0000313" key="3">
    <source>
        <dbReference type="Proteomes" id="UP000187013"/>
    </source>
</evidence>